<organism evidence="6">
    <name type="scientific">Micromonas pusilla (strain CCMP1545)</name>
    <name type="common">Picoplanktonic green alga</name>
    <dbReference type="NCBI Taxonomy" id="564608"/>
    <lineage>
        <taxon>Eukaryota</taxon>
        <taxon>Viridiplantae</taxon>
        <taxon>Chlorophyta</taxon>
        <taxon>Mamiellophyceae</taxon>
        <taxon>Mamiellales</taxon>
        <taxon>Mamiellaceae</taxon>
        <taxon>Micromonas</taxon>
    </lineage>
</organism>
<dbReference type="InterPro" id="IPR011012">
    <property type="entry name" value="Longin-like_dom_sf"/>
</dbReference>
<dbReference type="OMA" id="YPRRSAF"/>
<protein>
    <submittedName>
        <fullName evidence="5">Predicted protein</fullName>
    </submittedName>
</protein>
<dbReference type="RefSeq" id="XP_003057204.1">
    <property type="nucleotide sequence ID" value="XM_003057158.1"/>
</dbReference>
<dbReference type="GeneID" id="9682643"/>
<dbReference type="OrthoDB" id="190375at2759"/>
<accession>C1MP11</accession>
<dbReference type="SUPFAM" id="SSF58038">
    <property type="entry name" value="SNARE fusion complex"/>
    <property type="match status" value="1"/>
</dbReference>
<keyword evidence="3" id="KW-0812">Transmembrane</keyword>
<dbReference type="eggNOG" id="KOG0860">
    <property type="taxonomic scope" value="Eukaryota"/>
</dbReference>
<dbReference type="Gene3D" id="3.30.450.50">
    <property type="entry name" value="Longin domain"/>
    <property type="match status" value="1"/>
</dbReference>
<gene>
    <name evidence="5" type="ORF">MICPUCDRAFT_49504</name>
</gene>
<keyword evidence="6" id="KW-1185">Reference proteome</keyword>
<dbReference type="SUPFAM" id="SSF64356">
    <property type="entry name" value="SNARE-like"/>
    <property type="match status" value="1"/>
</dbReference>
<dbReference type="KEGG" id="mpp:MICPUCDRAFT_49504"/>
<dbReference type="EMBL" id="GG663737">
    <property type="protein sequence ID" value="EEH58849.1"/>
    <property type="molecule type" value="Genomic_DNA"/>
</dbReference>
<evidence type="ECO:0000259" key="4">
    <source>
        <dbReference type="PROSITE" id="PS50892"/>
    </source>
</evidence>
<dbReference type="Gene3D" id="1.20.5.110">
    <property type="match status" value="1"/>
</dbReference>
<evidence type="ECO:0000313" key="6">
    <source>
        <dbReference type="Proteomes" id="UP000001876"/>
    </source>
</evidence>
<dbReference type="Pfam" id="PF00957">
    <property type="entry name" value="Synaptobrevin"/>
    <property type="match status" value="1"/>
</dbReference>
<dbReference type="GO" id="GO:0005802">
    <property type="term" value="C:trans-Golgi network"/>
    <property type="evidence" value="ECO:0007669"/>
    <property type="project" value="TreeGrafter"/>
</dbReference>
<dbReference type="AlphaFoldDB" id="C1MP11"/>
<dbReference type="Proteomes" id="UP000001876">
    <property type="component" value="Unassembled WGS sequence"/>
</dbReference>
<proteinExistence type="predicted"/>
<dbReference type="PANTHER" id="PTHR46897:SF1">
    <property type="entry name" value="VESICLE-ASSOCIATED MEMBRANE PROTEIN 4"/>
    <property type="match status" value="1"/>
</dbReference>
<reference evidence="5 6" key="1">
    <citation type="journal article" date="2009" name="Science">
        <title>Green evolution and dynamic adaptations revealed by genomes of the marine picoeukaryotes Micromonas.</title>
        <authorList>
            <person name="Worden A.Z."/>
            <person name="Lee J.H."/>
            <person name="Mock T."/>
            <person name="Rouze P."/>
            <person name="Simmons M.P."/>
            <person name="Aerts A.L."/>
            <person name="Allen A.E."/>
            <person name="Cuvelier M.L."/>
            <person name="Derelle E."/>
            <person name="Everett M.V."/>
            <person name="Foulon E."/>
            <person name="Grimwood J."/>
            <person name="Gundlach H."/>
            <person name="Henrissat B."/>
            <person name="Napoli C."/>
            <person name="McDonald S.M."/>
            <person name="Parker M.S."/>
            <person name="Rombauts S."/>
            <person name="Salamov A."/>
            <person name="Von Dassow P."/>
            <person name="Badger J.H."/>
            <person name="Coutinho P.M."/>
            <person name="Demir E."/>
            <person name="Dubchak I."/>
            <person name="Gentemann C."/>
            <person name="Eikrem W."/>
            <person name="Gready J.E."/>
            <person name="John U."/>
            <person name="Lanier W."/>
            <person name="Lindquist E.A."/>
            <person name="Lucas S."/>
            <person name="Mayer K.F."/>
            <person name="Moreau H."/>
            <person name="Not F."/>
            <person name="Otillar R."/>
            <person name="Panaud O."/>
            <person name="Pangilinan J."/>
            <person name="Paulsen I."/>
            <person name="Piegu B."/>
            <person name="Poliakov A."/>
            <person name="Robbens S."/>
            <person name="Schmutz J."/>
            <person name="Toulza E."/>
            <person name="Wyss T."/>
            <person name="Zelensky A."/>
            <person name="Zhou K."/>
            <person name="Armbrust E.V."/>
            <person name="Bhattacharya D."/>
            <person name="Goodenough U.W."/>
            <person name="Van de Peer Y."/>
            <person name="Grigoriev I.V."/>
        </authorList>
    </citation>
    <scope>NUCLEOTIDE SEQUENCE [LARGE SCALE GENOMIC DNA]</scope>
    <source>
        <strain evidence="5 6">CCMP1545</strain>
    </source>
</reference>
<evidence type="ECO:0000313" key="5">
    <source>
        <dbReference type="EMBL" id="EEH58849.1"/>
    </source>
</evidence>
<dbReference type="GO" id="GO:0035493">
    <property type="term" value="P:SNARE complex assembly"/>
    <property type="evidence" value="ECO:0007669"/>
    <property type="project" value="TreeGrafter"/>
</dbReference>
<feature type="region of interest" description="Disordered" evidence="2">
    <location>
        <begin position="227"/>
        <end position="246"/>
    </location>
</feature>
<feature type="transmembrane region" description="Helical" evidence="3">
    <location>
        <begin position="202"/>
        <end position="223"/>
    </location>
</feature>
<keyword evidence="3" id="KW-0472">Membrane</keyword>
<dbReference type="PRINTS" id="PR00219">
    <property type="entry name" value="SYNAPTOBREVN"/>
</dbReference>
<dbReference type="InterPro" id="IPR042887">
    <property type="entry name" value="VAMP4"/>
</dbReference>
<dbReference type="GO" id="GO:0031201">
    <property type="term" value="C:SNARE complex"/>
    <property type="evidence" value="ECO:0007669"/>
    <property type="project" value="TreeGrafter"/>
</dbReference>
<sequence length="261" mass="28229">MATEGGKNVRYVVFARLSDGLALAHFKKHANAATIETANKVLTSGNLKAKSQLTVTIDHNIGTLHLAAGEDDVIAVITAPNYPRRSAFRLLDEIRSQVDDVVPAGGVAGAQRAMEYQSALPFVRDAALKYEELAEVDKITAVGNQVNEVKAVMEGNINKMLDNAETVGAVEDKAEGLRAGAQQFNRRSEQIKKMMWWRLAKLKMIFALLVIAVLGYIFAPIIAAEMESEDDDSSSSSSGDSSSRRRLLSVVAKALLSPSAR</sequence>
<dbReference type="InterPro" id="IPR001388">
    <property type="entry name" value="Synaptobrevin-like"/>
</dbReference>
<keyword evidence="1" id="KW-0175">Coiled coil</keyword>
<dbReference type="InterPro" id="IPR042855">
    <property type="entry name" value="V_SNARE_CC"/>
</dbReference>
<feature type="domain" description="V-SNARE coiled-coil homology" evidence="4">
    <location>
        <begin position="138"/>
        <end position="198"/>
    </location>
</feature>
<name>C1MP11_MICPC</name>
<dbReference type="PANTHER" id="PTHR46897">
    <property type="entry name" value="VESICLE-ASSOCIATED MEMBRANE PROTEIN 4"/>
    <property type="match status" value="1"/>
</dbReference>
<evidence type="ECO:0000256" key="2">
    <source>
        <dbReference type="SAM" id="MobiDB-lite"/>
    </source>
</evidence>
<dbReference type="STRING" id="564608.C1MP11"/>
<evidence type="ECO:0000256" key="3">
    <source>
        <dbReference type="SAM" id="Phobius"/>
    </source>
</evidence>
<dbReference type="GO" id="GO:0090161">
    <property type="term" value="P:Golgi ribbon formation"/>
    <property type="evidence" value="ECO:0007669"/>
    <property type="project" value="InterPro"/>
</dbReference>
<evidence type="ECO:0000256" key="1">
    <source>
        <dbReference type="PROSITE-ProRule" id="PRU00290"/>
    </source>
</evidence>
<dbReference type="PROSITE" id="PS50892">
    <property type="entry name" value="V_SNARE"/>
    <property type="match status" value="1"/>
</dbReference>
<keyword evidence="3" id="KW-1133">Transmembrane helix</keyword>